<feature type="compositionally biased region" description="Low complexity" evidence="4">
    <location>
        <begin position="281"/>
        <end position="296"/>
    </location>
</feature>
<feature type="compositionally biased region" description="Low complexity" evidence="4">
    <location>
        <begin position="477"/>
        <end position="497"/>
    </location>
</feature>
<dbReference type="GO" id="GO:0045121">
    <property type="term" value="C:membrane raft"/>
    <property type="evidence" value="ECO:0007669"/>
    <property type="project" value="UniProtKB-SubCell"/>
</dbReference>
<dbReference type="Proteomes" id="UP000697127">
    <property type="component" value="Unassembled WGS sequence"/>
</dbReference>
<keyword evidence="3" id="KW-0472">Membrane</keyword>
<comment type="subcellular location">
    <subcellularLocation>
        <location evidence="1">Membrane raft</location>
        <topology evidence="1">Peripheral membrane protein</topology>
    </subcellularLocation>
</comment>
<feature type="compositionally biased region" description="Polar residues" evidence="4">
    <location>
        <begin position="338"/>
        <end position="395"/>
    </location>
</feature>
<dbReference type="InterPro" id="IPR031370">
    <property type="entry name" value="Aim3"/>
</dbReference>
<feature type="compositionally biased region" description="Polar residues" evidence="4">
    <location>
        <begin position="204"/>
        <end position="227"/>
    </location>
</feature>
<proteinExistence type="inferred from homology"/>
<sequence>MSFWDNNKDSIKSGSWAVLKGAGKATSAVSKAGYSAYKNHNNQKKETKLENEEGEESEVSNSYGQINYRDPRSFPPPPHHAGAYGVGNSNLNVSSGYQQQAQYPGYGQQQQQPPYGQQPSTQAYGQQQPPAQGYVQQPQQPVVSPYDQQQQQQQQQQQPYGQQPPYGQPQQPYGQQPPPPAANPYGQQQQPPPAANPYAYGQPSLDNSYTQSFPYPPKLSQQQSYGQSVPPPPALGQQQPYDQPSYSQQNSGVSTPPDVLSYQNPYHSVSPEQAQQTYGANLNSNTPPPVSTSNSFPEPPIRNLPPVQLGSNQQEQYQYQNQDQERQPSAAPVPSLPGISQTQPQQENGLPQVNQDYDQNRQDSTLYSNQYIPQPPTRTASTTPNPPQRTNSNIKTNERALPGRPGGEPSVEPQFKTNLMDFDLKKFGAPPPRARLTKDEETKIEKRKADAQRLKAIKETSLQKARETSAKYASFYSSGIPSGSSSNNGSVVPSENPSTDKLVEEPTQSIEETESPKKFQLPDISQFQPPPMAPERKVSSQSGVNSPIYAQQLAYQAPEPFQQEPIQSQVMPQPHLKKAKPPKPAKKFNQEEEQRLLEQEPPKYQYHDPNPTTSTYTRPAMVTPPSSFEVITKKTPPPKPAKLTDISSKPKKVPPPKPTKPSKPASLVSAPAHQHSNEESEVESSAKGNHIRELQARLGNLGFQ</sequence>
<feature type="compositionally biased region" description="Polar residues" evidence="4">
    <location>
        <begin position="539"/>
        <end position="549"/>
    </location>
</feature>
<evidence type="ECO:0000313" key="6">
    <source>
        <dbReference type="Proteomes" id="UP000697127"/>
    </source>
</evidence>
<feature type="compositionally biased region" description="Basic residues" evidence="4">
    <location>
        <begin position="575"/>
        <end position="586"/>
    </location>
</feature>
<dbReference type="Pfam" id="PF17096">
    <property type="entry name" value="AIM3"/>
    <property type="match status" value="1"/>
</dbReference>
<comment type="caution">
    <text evidence="5">The sequence shown here is derived from an EMBL/GenBank/DDBJ whole genome shotgun (WGS) entry which is preliminary data.</text>
</comment>
<accession>A0A9P7BH80</accession>
<feature type="compositionally biased region" description="Low complexity" evidence="4">
    <location>
        <begin position="312"/>
        <end position="322"/>
    </location>
</feature>
<dbReference type="EMBL" id="PUHW01000066">
    <property type="protein sequence ID" value="KAG0689689.1"/>
    <property type="molecule type" value="Genomic_DNA"/>
</dbReference>
<comment type="similarity">
    <text evidence="2">Belongs to the AIM3 family.</text>
</comment>
<evidence type="ECO:0000256" key="3">
    <source>
        <dbReference type="ARBA" id="ARBA00023136"/>
    </source>
</evidence>
<evidence type="ECO:0000256" key="1">
    <source>
        <dbReference type="ARBA" id="ARBA00004256"/>
    </source>
</evidence>
<evidence type="ECO:0008006" key="7">
    <source>
        <dbReference type="Google" id="ProtNLM"/>
    </source>
</evidence>
<dbReference type="GO" id="GO:0030479">
    <property type="term" value="C:actin cortical patch"/>
    <property type="evidence" value="ECO:0007669"/>
    <property type="project" value="InterPro"/>
</dbReference>
<protein>
    <recommendedName>
        <fullName evidence="7">Altered inheritance of mitochondria protein 3</fullName>
    </recommendedName>
</protein>
<feature type="compositionally biased region" description="Basic and acidic residues" evidence="4">
    <location>
        <begin position="588"/>
        <end position="601"/>
    </location>
</feature>
<feature type="compositionally biased region" description="Polar residues" evidence="4">
    <location>
        <begin position="261"/>
        <end position="280"/>
    </location>
</feature>
<feature type="region of interest" description="Disordered" evidence="4">
    <location>
        <begin position="34"/>
        <end position="704"/>
    </location>
</feature>
<keyword evidence="6" id="KW-1185">Reference proteome</keyword>
<dbReference type="GO" id="GO:0051016">
    <property type="term" value="P:barbed-end actin filament capping"/>
    <property type="evidence" value="ECO:0007669"/>
    <property type="project" value="InterPro"/>
</dbReference>
<dbReference type="AlphaFoldDB" id="A0A9P7BH80"/>
<name>A0A9P7BH80_9ASCO</name>
<feature type="compositionally biased region" description="Low complexity" evidence="4">
    <location>
        <begin position="237"/>
        <end position="249"/>
    </location>
</feature>
<gene>
    <name evidence="5" type="ORF">C6P40_004634</name>
</gene>
<feature type="compositionally biased region" description="Basic and acidic residues" evidence="4">
    <location>
        <begin position="436"/>
        <end position="458"/>
    </location>
</feature>
<evidence type="ECO:0000256" key="2">
    <source>
        <dbReference type="ARBA" id="ARBA00005311"/>
    </source>
</evidence>
<organism evidence="5 6">
    <name type="scientific">Pichia californica</name>
    <dbReference type="NCBI Taxonomy" id="460514"/>
    <lineage>
        <taxon>Eukaryota</taxon>
        <taxon>Fungi</taxon>
        <taxon>Dikarya</taxon>
        <taxon>Ascomycota</taxon>
        <taxon>Saccharomycotina</taxon>
        <taxon>Pichiomycetes</taxon>
        <taxon>Pichiales</taxon>
        <taxon>Pichiaceae</taxon>
        <taxon>Pichia</taxon>
    </lineage>
</organism>
<reference evidence="5" key="1">
    <citation type="submission" date="2020-11" db="EMBL/GenBank/DDBJ databases">
        <title>Kefir isolates.</title>
        <authorList>
            <person name="Marcisauskas S."/>
            <person name="Kim Y."/>
            <person name="Blasche S."/>
        </authorList>
    </citation>
    <scope>NUCLEOTIDE SEQUENCE</scope>
    <source>
        <strain evidence="5">Olga-1</strain>
    </source>
</reference>
<feature type="compositionally biased region" description="Low complexity" evidence="4">
    <location>
        <begin position="96"/>
        <end position="174"/>
    </location>
</feature>
<evidence type="ECO:0000313" key="5">
    <source>
        <dbReference type="EMBL" id="KAG0689689.1"/>
    </source>
</evidence>
<evidence type="ECO:0000256" key="4">
    <source>
        <dbReference type="SAM" id="MobiDB-lite"/>
    </source>
</evidence>